<dbReference type="InParanoid" id="A0A165P3U4"/>
<gene>
    <name evidence="1" type="ORF">EXIGLDRAFT_717183</name>
</gene>
<sequence length="128" mass="14053">MPTQRLAVGTTEGAVVMFDLKTATRLYVLEGYHTRLTALSFSPDGRRLAGVSLEESQVNIWKVGSSFSSFFKPGAPPAGAAPFKTYPFNVGDEARMTIASTLDWVSFEWPAERSARLKIRDSTLTFAT</sequence>
<dbReference type="Proteomes" id="UP000077266">
    <property type="component" value="Unassembled WGS sequence"/>
</dbReference>
<dbReference type="EMBL" id="KV425892">
    <property type="protein sequence ID" value="KZW01603.1"/>
    <property type="molecule type" value="Genomic_DNA"/>
</dbReference>
<dbReference type="InterPro" id="IPR049916">
    <property type="entry name" value="WDR72-like"/>
</dbReference>
<evidence type="ECO:0000313" key="1">
    <source>
        <dbReference type="EMBL" id="KZW01603.1"/>
    </source>
</evidence>
<dbReference type="STRING" id="1314781.A0A165P3U4"/>
<dbReference type="SUPFAM" id="SSF50978">
    <property type="entry name" value="WD40 repeat-like"/>
    <property type="match status" value="1"/>
</dbReference>
<proteinExistence type="predicted"/>
<accession>A0A165P3U4</accession>
<organism evidence="1 2">
    <name type="scientific">Exidia glandulosa HHB12029</name>
    <dbReference type="NCBI Taxonomy" id="1314781"/>
    <lineage>
        <taxon>Eukaryota</taxon>
        <taxon>Fungi</taxon>
        <taxon>Dikarya</taxon>
        <taxon>Basidiomycota</taxon>
        <taxon>Agaricomycotina</taxon>
        <taxon>Agaricomycetes</taxon>
        <taxon>Auriculariales</taxon>
        <taxon>Exidiaceae</taxon>
        <taxon>Exidia</taxon>
    </lineage>
</organism>
<evidence type="ECO:0000313" key="2">
    <source>
        <dbReference type="Proteomes" id="UP000077266"/>
    </source>
</evidence>
<name>A0A165P3U4_EXIGL</name>
<dbReference type="OrthoDB" id="338622at2759"/>
<dbReference type="AlphaFoldDB" id="A0A165P3U4"/>
<dbReference type="InterPro" id="IPR015943">
    <property type="entry name" value="WD40/YVTN_repeat-like_dom_sf"/>
</dbReference>
<dbReference type="PANTHER" id="PTHR44099:SF4">
    <property type="entry name" value="RABCONNECTIN-3B, ISOFORM A"/>
    <property type="match status" value="1"/>
</dbReference>
<dbReference type="PANTHER" id="PTHR44099">
    <property type="entry name" value="RABCONNECTIN-3B, ISOFORM A"/>
    <property type="match status" value="1"/>
</dbReference>
<dbReference type="GO" id="GO:0005737">
    <property type="term" value="C:cytoplasm"/>
    <property type="evidence" value="ECO:0007669"/>
    <property type="project" value="TreeGrafter"/>
</dbReference>
<keyword evidence="2" id="KW-1185">Reference proteome</keyword>
<dbReference type="InterPro" id="IPR036322">
    <property type="entry name" value="WD40_repeat_dom_sf"/>
</dbReference>
<reference evidence="1 2" key="1">
    <citation type="journal article" date="2016" name="Mol. Biol. Evol.">
        <title>Comparative Genomics of Early-Diverging Mushroom-Forming Fungi Provides Insights into the Origins of Lignocellulose Decay Capabilities.</title>
        <authorList>
            <person name="Nagy L.G."/>
            <person name="Riley R."/>
            <person name="Tritt A."/>
            <person name="Adam C."/>
            <person name="Daum C."/>
            <person name="Floudas D."/>
            <person name="Sun H."/>
            <person name="Yadav J.S."/>
            <person name="Pangilinan J."/>
            <person name="Larsson K.H."/>
            <person name="Matsuura K."/>
            <person name="Barry K."/>
            <person name="Labutti K."/>
            <person name="Kuo R."/>
            <person name="Ohm R.A."/>
            <person name="Bhattacharya S.S."/>
            <person name="Shirouzu T."/>
            <person name="Yoshinaga Y."/>
            <person name="Martin F.M."/>
            <person name="Grigoriev I.V."/>
            <person name="Hibbett D.S."/>
        </authorList>
    </citation>
    <scope>NUCLEOTIDE SEQUENCE [LARGE SCALE GENOMIC DNA]</scope>
    <source>
        <strain evidence="1 2">HHB12029</strain>
    </source>
</reference>
<protein>
    <submittedName>
        <fullName evidence="1">Uncharacterized protein</fullName>
    </submittedName>
</protein>
<dbReference type="Gene3D" id="2.130.10.10">
    <property type="entry name" value="YVTN repeat-like/Quinoprotein amine dehydrogenase"/>
    <property type="match status" value="1"/>
</dbReference>